<evidence type="ECO:0000313" key="3">
    <source>
        <dbReference type="Proteomes" id="UP000254052"/>
    </source>
</evidence>
<dbReference type="EMBL" id="UGED01000017">
    <property type="protein sequence ID" value="STM14807.1"/>
    <property type="molecule type" value="Genomic_DNA"/>
</dbReference>
<dbReference type="AlphaFoldDB" id="A0A377D2N6"/>
<keyword evidence="1" id="KW-1133">Transmembrane helix</keyword>
<gene>
    <name evidence="2" type="ORF">NCTC9962_06214</name>
</gene>
<dbReference type="Proteomes" id="UP000254052">
    <property type="component" value="Unassembled WGS sequence"/>
</dbReference>
<protein>
    <submittedName>
        <fullName evidence="2">Uncharacterized protein</fullName>
    </submittedName>
</protein>
<name>A0A377D2N6_ECOLX</name>
<evidence type="ECO:0000313" key="2">
    <source>
        <dbReference type="EMBL" id="STM14807.1"/>
    </source>
</evidence>
<evidence type="ECO:0000256" key="1">
    <source>
        <dbReference type="SAM" id="Phobius"/>
    </source>
</evidence>
<proteinExistence type="predicted"/>
<feature type="transmembrane region" description="Helical" evidence="1">
    <location>
        <begin position="12"/>
        <end position="29"/>
    </location>
</feature>
<reference evidence="2 3" key="1">
    <citation type="submission" date="2018-06" db="EMBL/GenBank/DDBJ databases">
        <authorList>
            <consortium name="Pathogen Informatics"/>
            <person name="Doyle S."/>
        </authorList>
    </citation>
    <scope>NUCLEOTIDE SEQUENCE [LARGE SCALE GENOMIC DNA]</scope>
    <source>
        <strain evidence="2 3">NCTC9962</strain>
    </source>
</reference>
<sequence length="94" mass="11161">MTYMKLTAAKRIVFFIYLFVIQFWKTPVFKRKSVKKTAWDMMKVERGNKRPIHKEWAVKGDYATGRAIMLRVSMRDFGNGDVNNGQLLYKPFHL</sequence>
<organism evidence="2 3">
    <name type="scientific">Escherichia coli</name>
    <dbReference type="NCBI Taxonomy" id="562"/>
    <lineage>
        <taxon>Bacteria</taxon>
        <taxon>Pseudomonadati</taxon>
        <taxon>Pseudomonadota</taxon>
        <taxon>Gammaproteobacteria</taxon>
        <taxon>Enterobacterales</taxon>
        <taxon>Enterobacteriaceae</taxon>
        <taxon>Escherichia</taxon>
    </lineage>
</organism>
<keyword evidence="1" id="KW-0472">Membrane</keyword>
<keyword evidence="1" id="KW-0812">Transmembrane</keyword>
<accession>A0A377D2N6</accession>